<feature type="domain" description="TOG" evidence="9">
    <location>
        <begin position="635"/>
        <end position="869"/>
    </location>
</feature>
<dbReference type="Pfam" id="PF01553">
    <property type="entry name" value="Acyltransferase"/>
    <property type="match status" value="1"/>
</dbReference>
<dbReference type="GO" id="GO:0046785">
    <property type="term" value="P:microtubule polymerization"/>
    <property type="evidence" value="ECO:0007669"/>
    <property type="project" value="InterPro"/>
</dbReference>
<evidence type="ECO:0000256" key="2">
    <source>
        <dbReference type="ARBA" id="ARBA00022490"/>
    </source>
</evidence>
<proteinExistence type="inferred from homology"/>
<feature type="transmembrane region" description="Helical" evidence="8">
    <location>
        <begin position="3212"/>
        <end position="3233"/>
    </location>
</feature>
<dbReference type="GO" id="GO:0099070">
    <property type="term" value="C:static microtubule bundle"/>
    <property type="evidence" value="ECO:0007669"/>
    <property type="project" value="UniProtKB-ARBA"/>
</dbReference>
<feature type="compositionally biased region" description="Pro residues" evidence="7">
    <location>
        <begin position="2184"/>
        <end position="2195"/>
    </location>
</feature>
<dbReference type="Pfam" id="PF12862">
    <property type="entry name" value="ANAPC5"/>
    <property type="match status" value="1"/>
</dbReference>
<feature type="region of interest" description="Disordered" evidence="7">
    <location>
        <begin position="1752"/>
        <end position="1832"/>
    </location>
</feature>
<dbReference type="InParanoid" id="A0A409YUD0"/>
<evidence type="ECO:0000256" key="1">
    <source>
        <dbReference type="ARBA" id="ARBA00004245"/>
    </source>
</evidence>
<feature type="compositionally biased region" description="Low complexity" evidence="7">
    <location>
        <begin position="2610"/>
        <end position="2626"/>
    </location>
</feature>
<keyword evidence="11" id="KW-1185">Reference proteome</keyword>
<reference evidence="10 11" key="1">
    <citation type="journal article" date="2018" name="Evol. Lett.">
        <title>Horizontal gene cluster transfer increased hallucinogenic mushroom diversity.</title>
        <authorList>
            <person name="Reynolds H.T."/>
            <person name="Vijayakumar V."/>
            <person name="Gluck-Thaler E."/>
            <person name="Korotkin H.B."/>
            <person name="Matheny P.B."/>
            <person name="Slot J.C."/>
        </authorList>
    </citation>
    <scope>NUCLEOTIDE SEQUENCE [LARGE SCALE GENOMIC DNA]</scope>
    <source>
        <strain evidence="10 11">SRW20</strain>
    </source>
</reference>
<organism evidence="10 11">
    <name type="scientific">Gymnopilus dilepis</name>
    <dbReference type="NCBI Taxonomy" id="231916"/>
    <lineage>
        <taxon>Eukaryota</taxon>
        <taxon>Fungi</taxon>
        <taxon>Dikarya</taxon>
        <taxon>Basidiomycota</taxon>
        <taxon>Agaricomycotina</taxon>
        <taxon>Agaricomycetes</taxon>
        <taxon>Agaricomycetidae</taxon>
        <taxon>Agaricales</taxon>
        <taxon>Agaricineae</taxon>
        <taxon>Hymenogastraceae</taxon>
        <taxon>Gymnopilus</taxon>
    </lineage>
</organism>
<dbReference type="STRING" id="231916.A0A409YUD0"/>
<feature type="region of interest" description="Disordered" evidence="7">
    <location>
        <begin position="2720"/>
        <end position="2754"/>
    </location>
</feature>
<dbReference type="FunFam" id="1.25.10.10:FF:000063">
    <property type="entry name" value="Putative cytoskeleton-associated protein 5"/>
    <property type="match status" value="1"/>
</dbReference>
<dbReference type="GO" id="GO:0051010">
    <property type="term" value="F:microtubule plus-end binding"/>
    <property type="evidence" value="ECO:0007669"/>
    <property type="project" value="InterPro"/>
</dbReference>
<dbReference type="OrthoDB" id="205662at2759"/>
<feature type="domain" description="TOG" evidence="9">
    <location>
        <begin position="1240"/>
        <end position="1493"/>
    </location>
</feature>
<dbReference type="PROSITE" id="PS50077">
    <property type="entry name" value="HEAT_REPEAT"/>
    <property type="match status" value="1"/>
</dbReference>
<dbReference type="InterPro" id="IPR048491">
    <property type="entry name" value="XMAP215_CLASP_TOG"/>
</dbReference>
<feature type="compositionally biased region" description="Low complexity" evidence="7">
    <location>
        <begin position="1144"/>
        <end position="1166"/>
    </location>
</feature>
<keyword evidence="4" id="KW-0206">Cytoskeleton</keyword>
<dbReference type="Pfam" id="PF21041">
    <property type="entry name" value="XMAP215_CLASP_TOG"/>
    <property type="match status" value="4"/>
</dbReference>
<feature type="compositionally biased region" description="Low complexity" evidence="7">
    <location>
        <begin position="2196"/>
        <end position="2211"/>
    </location>
</feature>
<feature type="compositionally biased region" description="Basic and acidic residues" evidence="7">
    <location>
        <begin position="865"/>
        <end position="883"/>
    </location>
</feature>
<evidence type="ECO:0000256" key="5">
    <source>
        <dbReference type="ARBA" id="ARBA00025722"/>
    </source>
</evidence>
<feature type="region of interest" description="Disordered" evidence="7">
    <location>
        <begin position="865"/>
        <end position="903"/>
    </location>
</feature>
<name>A0A409YUD0_9AGAR</name>
<dbReference type="GO" id="GO:0005881">
    <property type="term" value="C:cytoplasmic microtubule"/>
    <property type="evidence" value="ECO:0007669"/>
    <property type="project" value="UniProtKB-ARBA"/>
</dbReference>
<feature type="compositionally biased region" description="Polar residues" evidence="7">
    <location>
        <begin position="3423"/>
        <end position="3435"/>
    </location>
</feature>
<dbReference type="InterPro" id="IPR034085">
    <property type="entry name" value="TOG"/>
</dbReference>
<keyword evidence="3" id="KW-0677">Repeat</keyword>
<evidence type="ECO:0000259" key="9">
    <source>
        <dbReference type="SMART" id="SM01349"/>
    </source>
</evidence>
<dbReference type="SMART" id="SM01349">
    <property type="entry name" value="TOG"/>
    <property type="match status" value="5"/>
</dbReference>
<dbReference type="GO" id="GO:0030951">
    <property type="term" value="P:establishment or maintenance of microtubule cytoskeleton polarity"/>
    <property type="evidence" value="ECO:0007669"/>
    <property type="project" value="InterPro"/>
</dbReference>
<dbReference type="GO" id="GO:1990571">
    <property type="term" value="P:meiotic centromere clustering"/>
    <property type="evidence" value="ECO:0007669"/>
    <property type="project" value="UniProtKB-ARBA"/>
</dbReference>
<keyword evidence="8" id="KW-0472">Membrane</keyword>
<dbReference type="SUPFAM" id="SSF48371">
    <property type="entry name" value="ARM repeat"/>
    <property type="match status" value="2"/>
</dbReference>
<dbReference type="InterPro" id="IPR011989">
    <property type="entry name" value="ARM-like"/>
</dbReference>
<feature type="compositionally biased region" description="Polar residues" evidence="7">
    <location>
        <begin position="2724"/>
        <end position="2752"/>
    </location>
</feature>
<dbReference type="InterPro" id="IPR016024">
    <property type="entry name" value="ARM-type_fold"/>
</dbReference>
<dbReference type="GO" id="GO:0051315">
    <property type="term" value="P:attachment of mitotic spindle microtubules to kinetochore"/>
    <property type="evidence" value="ECO:0007669"/>
    <property type="project" value="UniProtKB-ARBA"/>
</dbReference>
<dbReference type="GO" id="GO:0061863">
    <property type="term" value="F:microtubule plus end polymerase"/>
    <property type="evidence" value="ECO:0007669"/>
    <property type="project" value="InterPro"/>
</dbReference>
<feature type="compositionally biased region" description="Polar residues" evidence="7">
    <location>
        <begin position="2562"/>
        <end position="2578"/>
    </location>
</feature>
<feature type="region of interest" description="Disordered" evidence="7">
    <location>
        <begin position="3423"/>
        <end position="3466"/>
    </location>
</feature>
<feature type="domain" description="TOG" evidence="9">
    <location>
        <begin position="909"/>
        <end position="1144"/>
    </location>
</feature>
<keyword evidence="8" id="KW-1133">Transmembrane helix</keyword>
<accession>A0A409YUD0</accession>
<dbReference type="SUPFAM" id="SSF69593">
    <property type="entry name" value="Glycerol-3-phosphate (1)-acyltransferase"/>
    <property type="match status" value="1"/>
</dbReference>
<feature type="compositionally biased region" description="Low complexity" evidence="7">
    <location>
        <begin position="1752"/>
        <end position="1763"/>
    </location>
</feature>
<evidence type="ECO:0000256" key="6">
    <source>
        <dbReference type="PROSITE-ProRule" id="PRU00103"/>
    </source>
</evidence>
<feature type="compositionally biased region" description="Low complexity" evidence="7">
    <location>
        <begin position="2154"/>
        <end position="2169"/>
    </location>
</feature>
<dbReference type="FunFam" id="1.25.10.10:FF:000019">
    <property type="entry name" value="Cytoskeleton-associated protein 5"/>
    <property type="match status" value="1"/>
</dbReference>
<comment type="caution">
    <text evidence="10">The sequence shown here is derived from an EMBL/GenBank/DDBJ whole genome shotgun (WGS) entry which is preliminary data.</text>
</comment>
<dbReference type="GO" id="GO:0044732">
    <property type="term" value="C:mitotic spindle pole body"/>
    <property type="evidence" value="ECO:0007669"/>
    <property type="project" value="UniProtKB-ARBA"/>
</dbReference>
<dbReference type="GO" id="GO:0016746">
    <property type="term" value="F:acyltransferase activity"/>
    <property type="evidence" value="ECO:0007669"/>
    <property type="project" value="InterPro"/>
</dbReference>
<feature type="compositionally biased region" description="Basic and acidic residues" evidence="7">
    <location>
        <begin position="1167"/>
        <end position="1184"/>
    </location>
</feature>
<evidence type="ECO:0000256" key="4">
    <source>
        <dbReference type="ARBA" id="ARBA00023212"/>
    </source>
</evidence>
<comment type="similarity">
    <text evidence="5">Belongs to the TOG/XMAP215 family.</text>
</comment>
<evidence type="ECO:0000256" key="8">
    <source>
        <dbReference type="SAM" id="Phobius"/>
    </source>
</evidence>
<keyword evidence="8" id="KW-0812">Transmembrane</keyword>
<feature type="compositionally biased region" description="Pro residues" evidence="7">
    <location>
        <begin position="1772"/>
        <end position="1783"/>
    </location>
</feature>
<dbReference type="Gene3D" id="1.25.10.10">
    <property type="entry name" value="Leucine-rich Repeat Variant"/>
    <property type="match status" value="5"/>
</dbReference>
<dbReference type="EMBL" id="NHYE01000269">
    <property type="protein sequence ID" value="PPR06624.1"/>
    <property type="molecule type" value="Genomic_DNA"/>
</dbReference>
<dbReference type="InterPro" id="IPR021133">
    <property type="entry name" value="HEAT_type_2"/>
</dbReference>
<evidence type="ECO:0000313" key="10">
    <source>
        <dbReference type="EMBL" id="PPR06624.1"/>
    </source>
</evidence>
<feature type="compositionally biased region" description="Basic and acidic residues" evidence="7">
    <location>
        <begin position="620"/>
        <end position="632"/>
    </location>
</feature>
<dbReference type="GO" id="GO:1990498">
    <property type="term" value="C:mitotic spindle microtubule"/>
    <property type="evidence" value="ECO:0007669"/>
    <property type="project" value="UniProtKB-ARBA"/>
</dbReference>
<dbReference type="PANTHER" id="PTHR12609">
    <property type="entry name" value="MICROTUBULE ASSOCIATED PROTEIN XMAP215"/>
    <property type="match status" value="1"/>
</dbReference>
<dbReference type="GO" id="GO:0000022">
    <property type="term" value="P:mitotic spindle elongation"/>
    <property type="evidence" value="ECO:0007669"/>
    <property type="project" value="UniProtKB-ARBA"/>
</dbReference>
<dbReference type="InterPro" id="IPR002123">
    <property type="entry name" value="Plipid/glycerol_acylTrfase"/>
</dbReference>
<feature type="transmembrane region" description="Helical" evidence="8">
    <location>
        <begin position="3158"/>
        <end position="3185"/>
    </location>
</feature>
<dbReference type="CDD" id="cd16270">
    <property type="entry name" value="Apc5_N"/>
    <property type="match status" value="1"/>
</dbReference>
<feature type="repeat" description="HEAT" evidence="6">
    <location>
        <begin position="2069"/>
        <end position="2103"/>
    </location>
</feature>
<evidence type="ECO:0000313" key="11">
    <source>
        <dbReference type="Proteomes" id="UP000284706"/>
    </source>
</evidence>
<protein>
    <recommendedName>
        <fullName evidence="9">TOG domain-containing protein</fullName>
    </recommendedName>
</protein>
<feature type="domain" description="TOG" evidence="9">
    <location>
        <begin position="1523"/>
        <end position="1758"/>
    </location>
</feature>
<evidence type="ECO:0000256" key="3">
    <source>
        <dbReference type="ARBA" id="ARBA00022737"/>
    </source>
</evidence>
<keyword evidence="2" id="KW-0963">Cytoplasm</keyword>
<dbReference type="InterPro" id="IPR026000">
    <property type="entry name" value="Apc5_dom"/>
</dbReference>
<dbReference type="InterPro" id="IPR045110">
    <property type="entry name" value="XMAP215"/>
</dbReference>
<sequence length="3502" mass="383646">MEEVPPPADHMIRPHHITLLTVLMMIYKDSEIKEFPPAYALHLHRVLLNEISEVARPKSYEELIYELCSGPDTEFTVCEEFQTAIKSIHNDLQTVDKMGNFLGNLPCLFMSKSADEHPKFLRRSLFGFFCRRCYVTFVKLSFSGLDRLCQDYQAWVAGDNNAGYATIEKDDLQSDLLIYKTQADKKNWAKPNLYETWEKNQVIGDENLAIENLRRFFEQHFHESNDSGFRPHALLNLVRLHYINGEYLAARQASEAINAARLSNDRVTLHHCTSILHRIPPTMPGQKPVLHEIQPDLHPLEVLFDVSKLLDPENEQPISAAFVKIFQAIGLYDHWLDVQFALPVEEQQWAQHAVQSVVWKEAVEEDIVISFIPAGGENANRLAIVMNKAYQIARQGKYDEALSLLIDPPVWSGLILHDYGTWALHIWHILALRATRRGQTRLYRELLLPRRPKGPFNPKEYIYDAEWNKMSIIRESLYTFLQLRQHDQSTAGVDYLLRALWYSEFLCRFNLYRTAIILLADLGLEFGMTRRSRQILEEIMPQVINGDDLEQRAAACFTLARCIIVAEGSTSAALQGALQYLLIAESDFKTLQMHRSTKDVQYFLSVAYHNLDMTNERDAAAKRHEETERLQESMDGPPPPEEDFTSLPISERLAHKNWKARVSAYESLIKTFANTASDTDPAFKPYINNVDLLKKFATDANAVAQEKGVECLAALVKFAGETAAKTREGIVPALVDKCLGSTRAGTKNHAIDLVMQYVEVENGGAGVVNDLLVGLSAKQPKTVAGCVVALREIVQAFGIHVVAPPPILKALPKIFAHSDKVVRAEGSNLTLVLYQYIGPGIEPWLGELKPVQVKELKDAFEGLEKDGKGHKSLKPERLTRAQAREAAASEAADVPQEEPEEAAPLDPRAFAEAVDIVPKLPASFQTNLKSSKWKERKEALDDLATLLSSTPKIKDSPELGDLAKSLATCVAKDANINCVMVAANCLEELAKGLMSSFAKYRESVVSPMLERLKERKANVTDAIGAALDAVFSTTTLNDILPDLDGSLKSKNPQVKEGTLKFLARCLASATSPIAPAQIKALADTLAVLLEDGFEGARNEAAVCFGTLMKMVGERPLNATMENIPDLRKAKIKEAFEKATVKCKAGAAPPRAAGPPAVKKAPTASKAAPKEITVDEVPPPKKESAPPKPPVKAAPKKVAAAAPPAAAPPKKPVGAVSSNAGAKAAGKSAAPVAAGSLDAVKYKHTPEDAEALAAELIPSTMLTDLGDSNWKVRLAALEEMATWVEAELQSLDAEVVVRALAKRGWSEKNFQVSAKLYTILSTLAQGCPSFGRSCVALCVGHLTEKLGDLKLKKPAGDTLIAFAERTSLQFVLGQGMILLFIIARCPMNLSICFTAYDPLSKQKAPKVLADAISWVNAALTDFGIAGLSLRSLIDFLKIGLQNSNAAVRTSATKTLVTVKLFAGSSVKDLLEDLNPQLLNTINTEFDKVEGQSPPEPSRTSADLANMTAPDAKSAKGVSADPLDDLFPRIEIDSLFKGTTILADAKSDAWKVKKEALENLQGLLDQGNNKRLKPSMGEIGQILKARVTDTNKAVQVLALDIVSRIATGMGKPFEKHTRLFISPICTVLADQKANIRAAGLQTLTAIATACEGIDPMIGGLTTGLETANPLQKSTLVQWIVDWFKERPPSSSMDLRQWAPTVVASLDDRSADVRKAAQGLLPSLILACGFDFIMQQTNSLKPASRTTAVPLIQAARPAAAESAPKPLTNSKAPISPEPAPPSPPPEQAVIPESKPVGKISGVRRKLPQSTSRPDSRAESVVEVPSRAPGIAKRPIPAGSALVKPTANVPSPQTPGLPFSNMNMDLKKTRLAKDPSRWVNEGGPTRKDLAEALQSQMEPHASKDLVARLFSHDHNAVNDHISGLTILADFYSGAIEADENIEKLCLANLDLPLKYVSIKVHEPQSNLVSKCLDVIEAILLFLRSVNYQLSDGEALCFVPTMVFKLGDAREPTRLRVQQIIRTLPTVYAYSRVFQLVLDHGLKAKVAKTRQGSLDELSMILKKSGMGACEPTKALPAIASLISDKDPQVRKSALGTLSEAYTLIGEKVWSLVGQLSPKDKTQLEERLRRIPGPSSQGKTDGMTVPVPAPGVARLSANGPRPASPSVSAVSRLARPTSPSHSLRSGSPAPSLPRPESPLRPTPAAGASAVPAPGSPGKARPRTMLPSRLGRPRTNLPQAPATTHARESSAAENFPTVTEPAQPITSIRSDDHPPSESVPQTEVPDDITLTISSILSSDPSRSVDALKKVQKILSAGPDNGPSSPQYRELAEHTEGLIETITLQMAHVFEHPKELVADDNFRLAKHLIQTLNNFCDHSFLAESLTVEILTALLEELTLRLLETDDSPVKKVKDLSRFINMIILRLFATGRRMSIFRALFALLLQIVKPFPSNGVLPDSKESKVAELVLKCIWKLARNIPQDLAESHLDPVELFPAIEHFLQSIPPNEWRARATNKVPCGDMPLRTIKVIIQHVVAHYGDDVYELLSASFDDPSATIVYPYVYRILNSSSRTATESNTRRNGTGTETFAPPTSPGSSRPLSPHGTTSSIHSNNRPSSHRTSQSSSSTHGHGQYSPDVEEPDPDAQLLVIIGHISSETTGAMHKEGITELHHFLKAYPHKRPKVEKLLESTGAAFRKYINRALASRAAEDQERNVAVADTLSKLEYNSHERNGSISAPPSANGTPDTMSKSPSRVTSLESSDQQEKLSRLHDIFQYRSSTLSTGSSQGRSTPSGLRTSLGYFLMLLAFLDPLLLSLEVLKETNRHVQFLTAAKSMERRWVGLFTRMMGSIPVARAADYAKPGTGRVSLSPEDPCLVIGEGTKFLTEFTPRMQIMLPKSVNSAVAEVSEVISDTQLRVKREFGGESGKGTSRIREKLAELQAEGINGLEYKKLPFVDQQDMYRHVYQCLKEGGSIGIFPEGGSHDRTDLLPLKAGVSIMALGAMANDPTVKVKIVPVGLSYFHAHRFRSRAVVEFGKALDVPPEYVEMFKQGGNQKREAVAKFLDLIYNGLKTVTIRAPDYDTLMLIQAVRRLYKTPGQHLTLGQVVELNRRLLEGYMHFKDDPRVQSLRADVLKYNRLVRDLGLRDHQVPRAQKASWKTLGLLTYRVVLLLIWTVLALPGTILNSPILILASVISRRKAKEALAASVVKIAGRDVLATWKVLIALGVTPVLYTIYAIIATVIAIRANAPMKWRIWTPFLVIFSLPFMNYAALKFGEAGMDVLKSLPPLIVALIPGQQRSLEKVKAMRIDLANQVASLINELGPKLYEDFNESRILWPSASAPPSSGPSGLWRRKSSTGAVDAQGLGLTHPMTWIDERLFGWSRSAKRGTSAWGGHVDDISRINTPHDSDEEDTGDYDNVLGVLGAGDDQSLNVHKSRSRQSSYADLQRLRMAPLTAQNGDDDRSSRLTHRTRRPSLGDGIAVSRIATVDRQEPFVEATKDLNEEISHSKGK</sequence>
<feature type="region of interest" description="Disordered" evidence="7">
    <location>
        <begin position="2115"/>
        <end position="2279"/>
    </location>
</feature>
<feature type="transmembrane region" description="Helical" evidence="8">
    <location>
        <begin position="3245"/>
        <end position="3263"/>
    </location>
</feature>
<evidence type="ECO:0000256" key="7">
    <source>
        <dbReference type="SAM" id="MobiDB-lite"/>
    </source>
</evidence>
<feature type="region of interest" description="Disordered" evidence="7">
    <location>
        <begin position="1144"/>
        <end position="1217"/>
    </location>
</feature>
<feature type="compositionally biased region" description="Polar residues" evidence="7">
    <location>
        <begin position="2586"/>
        <end position="2607"/>
    </location>
</feature>
<feature type="compositionally biased region" description="Low complexity" evidence="7">
    <location>
        <begin position="1192"/>
        <end position="1203"/>
    </location>
</feature>
<dbReference type="Proteomes" id="UP000284706">
    <property type="component" value="Unassembled WGS sequence"/>
</dbReference>
<feature type="region of interest" description="Disordered" evidence="7">
    <location>
        <begin position="620"/>
        <end position="643"/>
    </location>
</feature>
<comment type="subcellular location">
    <subcellularLocation>
        <location evidence="1">Cytoplasm</location>
        <location evidence="1">Cytoskeleton</location>
    </subcellularLocation>
</comment>
<gene>
    <name evidence="10" type="ORF">CVT26_001166</name>
</gene>
<feature type="region of interest" description="Disordered" evidence="7">
    <location>
        <begin position="2562"/>
        <end position="2632"/>
    </location>
</feature>
<feature type="domain" description="TOG" evidence="9">
    <location>
        <begin position="1887"/>
        <end position="2131"/>
    </location>
</feature>
<dbReference type="Pfam" id="PF21040">
    <property type="entry name" value="CEP104-like_TOG"/>
    <property type="match status" value="1"/>
</dbReference>